<evidence type="ECO:0000256" key="2">
    <source>
        <dbReference type="ARBA" id="ARBA00022614"/>
    </source>
</evidence>
<dbReference type="Pfam" id="PF12819">
    <property type="entry name" value="Malectin_like"/>
    <property type="match status" value="1"/>
</dbReference>
<keyword evidence="4 9" id="KW-0732">Signal</keyword>
<evidence type="ECO:0000256" key="7">
    <source>
        <dbReference type="ARBA" id="ARBA00023136"/>
    </source>
</evidence>
<dbReference type="InterPro" id="IPR024788">
    <property type="entry name" value="Malectin-like_Carb-bd_dom"/>
</dbReference>
<name>A0AAD7Q6A1_QUISA</name>
<reference evidence="11" key="1">
    <citation type="journal article" date="2023" name="Science">
        <title>Elucidation of the pathway for biosynthesis of saponin adjuvants from the soapbark tree.</title>
        <authorList>
            <person name="Reed J."/>
            <person name="Orme A."/>
            <person name="El-Demerdash A."/>
            <person name="Owen C."/>
            <person name="Martin L.B.B."/>
            <person name="Misra R.C."/>
            <person name="Kikuchi S."/>
            <person name="Rejzek M."/>
            <person name="Martin A.C."/>
            <person name="Harkess A."/>
            <person name="Leebens-Mack J."/>
            <person name="Louveau T."/>
            <person name="Stephenson M.J."/>
            <person name="Osbourn A."/>
        </authorList>
    </citation>
    <scope>NUCLEOTIDE SEQUENCE</scope>
    <source>
        <strain evidence="11">S10</strain>
    </source>
</reference>
<dbReference type="Proteomes" id="UP001163823">
    <property type="component" value="Chromosome 3"/>
</dbReference>
<feature type="compositionally biased region" description="Polar residues" evidence="8">
    <location>
        <begin position="534"/>
        <end position="544"/>
    </location>
</feature>
<dbReference type="PANTHER" id="PTHR45631">
    <property type="entry name" value="OS07G0107800 PROTEIN-RELATED"/>
    <property type="match status" value="1"/>
</dbReference>
<feature type="region of interest" description="Disordered" evidence="8">
    <location>
        <begin position="491"/>
        <end position="547"/>
    </location>
</feature>
<evidence type="ECO:0000256" key="6">
    <source>
        <dbReference type="ARBA" id="ARBA00022989"/>
    </source>
</evidence>
<keyword evidence="11" id="KW-0418">Kinase</keyword>
<gene>
    <name evidence="11" type="ORF">O6P43_005256</name>
</gene>
<evidence type="ECO:0000256" key="5">
    <source>
        <dbReference type="ARBA" id="ARBA00022737"/>
    </source>
</evidence>
<dbReference type="GO" id="GO:0016301">
    <property type="term" value="F:kinase activity"/>
    <property type="evidence" value="ECO:0007669"/>
    <property type="project" value="UniProtKB-KW"/>
</dbReference>
<feature type="chain" id="PRO_5042125063" evidence="9">
    <location>
        <begin position="24"/>
        <end position="575"/>
    </location>
</feature>
<dbReference type="Pfam" id="PF00560">
    <property type="entry name" value="LRR_1"/>
    <property type="match status" value="2"/>
</dbReference>
<evidence type="ECO:0000256" key="3">
    <source>
        <dbReference type="ARBA" id="ARBA00022692"/>
    </source>
</evidence>
<keyword evidence="12" id="KW-1185">Reference proteome</keyword>
<keyword evidence="3" id="KW-0812">Transmembrane</keyword>
<dbReference type="PANTHER" id="PTHR45631:SF44">
    <property type="entry name" value="CARBOHYDRATE-BINDING PROTEIN OF THE ER PROTEIN"/>
    <property type="match status" value="1"/>
</dbReference>
<evidence type="ECO:0000256" key="8">
    <source>
        <dbReference type="SAM" id="MobiDB-lite"/>
    </source>
</evidence>
<evidence type="ECO:0000256" key="1">
    <source>
        <dbReference type="ARBA" id="ARBA00004167"/>
    </source>
</evidence>
<keyword evidence="5" id="KW-0677">Repeat</keyword>
<dbReference type="FunFam" id="3.80.10.10:FF:000129">
    <property type="entry name" value="Leucine-rich repeat receptor-like kinase"/>
    <property type="match status" value="1"/>
</dbReference>
<dbReference type="KEGG" id="qsa:O6P43_005256"/>
<dbReference type="GO" id="GO:0016020">
    <property type="term" value="C:membrane"/>
    <property type="evidence" value="ECO:0007669"/>
    <property type="project" value="UniProtKB-SubCell"/>
</dbReference>
<keyword evidence="6" id="KW-1133">Transmembrane helix</keyword>
<keyword evidence="11" id="KW-0808">Transferase</keyword>
<dbReference type="Gene3D" id="3.80.10.10">
    <property type="entry name" value="Ribonuclease Inhibitor"/>
    <property type="match status" value="1"/>
</dbReference>
<feature type="compositionally biased region" description="Polar residues" evidence="8">
    <location>
        <begin position="506"/>
        <end position="525"/>
    </location>
</feature>
<dbReference type="InterPro" id="IPR032675">
    <property type="entry name" value="LRR_dom_sf"/>
</dbReference>
<accession>A0AAD7Q6A1</accession>
<dbReference type="SUPFAM" id="SSF52058">
    <property type="entry name" value="L domain-like"/>
    <property type="match status" value="1"/>
</dbReference>
<proteinExistence type="predicted"/>
<evidence type="ECO:0000313" key="11">
    <source>
        <dbReference type="EMBL" id="KAJ7975316.1"/>
    </source>
</evidence>
<organism evidence="11 12">
    <name type="scientific">Quillaja saponaria</name>
    <name type="common">Soap bark tree</name>
    <dbReference type="NCBI Taxonomy" id="32244"/>
    <lineage>
        <taxon>Eukaryota</taxon>
        <taxon>Viridiplantae</taxon>
        <taxon>Streptophyta</taxon>
        <taxon>Embryophyta</taxon>
        <taxon>Tracheophyta</taxon>
        <taxon>Spermatophyta</taxon>
        <taxon>Magnoliopsida</taxon>
        <taxon>eudicotyledons</taxon>
        <taxon>Gunneridae</taxon>
        <taxon>Pentapetalae</taxon>
        <taxon>rosids</taxon>
        <taxon>fabids</taxon>
        <taxon>Fabales</taxon>
        <taxon>Quillajaceae</taxon>
        <taxon>Quillaja</taxon>
    </lineage>
</organism>
<dbReference type="InterPro" id="IPR001611">
    <property type="entry name" value="Leu-rich_rpt"/>
</dbReference>
<evidence type="ECO:0000256" key="9">
    <source>
        <dbReference type="SAM" id="SignalP"/>
    </source>
</evidence>
<keyword evidence="7" id="KW-0472">Membrane</keyword>
<feature type="domain" description="Malectin-like" evidence="10">
    <location>
        <begin position="28"/>
        <end position="351"/>
    </location>
</feature>
<sequence>MRTHSMLFLVLVALLSIFDHCLAAFVSIDCGSSVPITDEFGVKWTADDGYVQTGELQTVEYSSTIPSYMSETVMSSLRVFPNLKKNCYTINVNKGEKVLVRASFIYGNYDGKLAPPTFELQFDGNFWSTVNTSELSGVYPEALYVMKENTTSICLAQTFPNQIPFISALELRSLDSDMYSRVDPNLALFFSNRVASGAKQTTRYPDDIYDRIWTPEVGFGGLSESMESVAVSIDTTTTEDKPPLAVLLNAVGTTGRAWGLGLTTNLPNTNVPVYIATYFSEVAQLNLTDKRSIRILVDKIPYGTPVIPPFGSVSVVEITNMTASSSTNFDIAAASDSTLPPIINAYEVYTVSNALTDGTNRHDVEGLEALRKEFDLLKSWSGDPCLPSRYTWEWLDCNTDASPRVTALNLSSFGLSGSLPDFSSLDALETIDLHNNSIHGPIPNFLGSLPNLKLLILEDNRFNGTIPSSISKNKKLTLIITNNCLSGMSCKPETLPSPTKSPLPVTPSSGTSDTPKSLTPPSGTSDIPEPLTPPSDQQDQNQIPFFNGGKKSDTIPIVLGLTFQVSLLLLLLRQP</sequence>
<dbReference type="EMBL" id="JARAOO010000003">
    <property type="protein sequence ID" value="KAJ7975316.1"/>
    <property type="molecule type" value="Genomic_DNA"/>
</dbReference>
<protein>
    <submittedName>
        <fullName evidence="11">Leucine-rich repeat receptor-like protein kinase</fullName>
    </submittedName>
</protein>
<evidence type="ECO:0000256" key="4">
    <source>
        <dbReference type="ARBA" id="ARBA00022729"/>
    </source>
</evidence>
<comment type="caution">
    <text evidence="11">The sequence shown here is derived from an EMBL/GenBank/DDBJ whole genome shotgun (WGS) entry which is preliminary data.</text>
</comment>
<dbReference type="AlphaFoldDB" id="A0AAD7Q6A1"/>
<keyword evidence="2" id="KW-0433">Leucine-rich repeat</keyword>
<evidence type="ECO:0000259" key="10">
    <source>
        <dbReference type="Pfam" id="PF12819"/>
    </source>
</evidence>
<keyword evidence="11" id="KW-0675">Receptor</keyword>
<comment type="subcellular location">
    <subcellularLocation>
        <location evidence="1">Membrane</location>
        <topology evidence="1">Single-pass membrane protein</topology>
    </subcellularLocation>
</comment>
<evidence type="ECO:0000313" key="12">
    <source>
        <dbReference type="Proteomes" id="UP001163823"/>
    </source>
</evidence>
<feature type="signal peptide" evidence="9">
    <location>
        <begin position="1"/>
        <end position="23"/>
    </location>
</feature>